<dbReference type="InterPro" id="IPR036259">
    <property type="entry name" value="MFS_trans_sf"/>
</dbReference>
<reference evidence="9" key="1">
    <citation type="journal article" date="2019" name="Int. J. Syst. Evol. Microbiol.">
        <title>The Global Catalogue of Microorganisms (GCM) 10K type strain sequencing project: providing services to taxonomists for standard genome sequencing and annotation.</title>
        <authorList>
            <consortium name="The Broad Institute Genomics Platform"/>
            <consortium name="The Broad Institute Genome Sequencing Center for Infectious Disease"/>
            <person name="Wu L."/>
            <person name="Ma J."/>
        </authorList>
    </citation>
    <scope>NUCLEOTIDE SEQUENCE [LARGE SCALE GENOMIC DNA]</scope>
    <source>
        <strain evidence="9">JCM 17017</strain>
    </source>
</reference>
<name>A0ABP7H9V5_9PSEU</name>
<dbReference type="Pfam" id="PF07690">
    <property type="entry name" value="MFS_1"/>
    <property type="match status" value="1"/>
</dbReference>
<dbReference type="InterPro" id="IPR020846">
    <property type="entry name" value="MFS_dom"/>
</dbReference>
<feature type="transmembrane region" description="Helical" evidence="6">
    <location>
        <begin position="313"/>
        <end position="332"/>
    </location>
</feature>
<feature type="transmembrane region" description="Helical" evidence="6">
    <location>
        <begin position="373"/>
        <end position="396"/>
    </location>
</feature>
<dbReference type="Gene3D" id="1.20.1250.20">
    <property type="entry name" value="MFS general substrate transporter like domains"/>
    <property type="match status" value="1"/>
</dbReference>
<dbReference type="InterPro" id="IPR011701">
    <property type="entry name" value="MFS"/>
</dbReference>
<feature type="transmembrane region" description="Helical" evidence="6">
    <location>
        <begin position="142"/>
        <end position="167"/>
    </location>
</feature>
<feature type="transmembrane region" description="Helical" evidence="6">
    <location>
        <begin position="402"/>
        <end position="422"/>
    </location>
</feature>
<dbReference type="InterPro" id="IPR005829">
    <property type="entry name" value="Sugar_transporter_CS"/>
</dbReference>
<dbReference type="PROSITE" id="PS00217">
    <property type="entry name" value="SUGAR_TRANSPORT_2"/>
    <property type="match status" value="1"/>
</dbReference>
<evidence type="ECO:0000259" key="7">
    <source>
        <dbReference type="PROSITE" id="PS50850"/>
    </source>
</evidence>
<evidence type="ECO:0000313" key="9">
    <source>
        <dbReference type="Proteomes" id="UP001501624"/>
    </source>
</evidence>
<keyword evidence="3 6" id="KW-0812">Transmembrane</keyword>
<keyword evidence="4 6" id="KW-1133">Transmembrane helix</keyword>
<organism evidence="8 9">
    <name type="scientific">Amycolatopsis tucumanensis</name>
    <dbReference type="NCBI Taxonomy" id="401106"/>
    <lineage>
        <taxon>Bacteria</taxon>
        <taxon>Bacillati</taxon>
        <taxon>Actinomycetota</taxon>
        <taxon>Actinomycetes</taxon>
        <taxon>Pseudonocardiales</taxon>
        <taxon>Pseudonocardiaceae</taxon>
        <taxon>Amycolatopsis</taxon>
    </lineage>
</organism>
<feature type="domain" description="Major facilitator superfamily (MFS) profile" evidence="7">
    <location>
        <begin position="17"/>
        <end position="428"/>
    </location>
</feature>
<comment type="caution">
    <text evidence="8">The sequence shown here is derived from an EMBL/GenBank/DDBJ whole genome shotgun (WGS) entry which is preliminary data.</text>
</comment>
<keyword evidence="5 6" id="KW-0472">Membrane</keyword>
<dbReference type="CDD" id="cd17316">
    <property type="entry name" value="MFS_SV2_like"/>
    <property type="match status" value="1"/>
</dbReference>
<dbReference type="PROSITE" id="PS50850">
    <property type="entry name" value="MFS"/>
    <property type="match status" value="1"/>
</dbReference>
<feature type="transmembrane region" description="Helical" evidence="6">
    <location>
        <begin position="338"/>
        <end position="361"/>
    </location>
</feature>
<keyword evidence="9" id="KW-1185">Reference proteome</keyword>
<feature type="transmembrane region" description="Helical" evidence="6">
    <location>
        <begin position="173"/>
        <end position="198"/>
    </location>
</feature>
<evidence type="ECO:0000256" key="1">
    <source>
        <dbReference type="ARBA" id="ARBA00004651"/>
    </source>
</evidence>
<dbReference type="PANTHER" id="PTHR23511:SF34">
    <property type="entry name" value="SYNAPTIC VESICLE GLYCOPROTEIN 2"/>
    <property type="match status" value="1"/>
</dbReference>
<dbReference type="EMBL" id="BAABCM010000001">
    <property type="protein sequence ID" value="GAA3788946.1"/>
    <property type="molecule type" value="Genomic_DNA"/>
</dbReference>
<proteinExistence type="predicted"/>
<feature type="transmembrane region" description="Helical" evidence="6">
    <location>
        <begin position="82"/>
        <end position="102"/>
    </location>
</feature>
<dbReference type="SUPFAM" id="SSF103473">
    <property type="entry name" value="MFS general substrate transporter"/>
    <property type="match status" value="1"/>
</dbReference>
<feature type="transmembrane region" description="Helical" evidence="6">
    <location>
        <begin position="245"/>
        <end position="265"/>
    </location>
</feature>
<evidence type="ECO:0000313" key="8">
    <source>
        <dbReference type="EMBL" id="GAA3788946.1"/>
    </source>
</evidence>
<protein>
    <submittedName>
        <fullName evidence="8">MFS transporter</fullName>
    </submittedName>
</protein>
<feature type="transmembrane region" description="Helical" evidence="6">
    <location>
        <begin position="26"/>
        <end position="48"/>
    </location>
</feature>
<dbReference type="PANTHER" id="PTHR23511">
    <property type="entry name" value="SYNAPTIC VESICLE GLYCOPROTEIN 2"/>
    <property type="match status" value="1"/>
</dbReference>
<evidence type="ECO:0000256" key="4">
    <source>
        <dbReference type="ARBA" id="ARBA00022989"/>
    </source>
</evidence>
<feature type="transmembrane region" description="Helical" evidence="6">
    <location>
        <begin position="285"/>
        <end position="306"/>
    </location>
</feature>
<accession>A0ABP7H9V5</accession>
<evidence type="ECO:0000256" key="3">
    <source>
        <dbReference type="ARBA" id="ARBA00022692"/>
    </source>
</evidence>
<evidence type="ECO:0000256" key="5">
    <source>
        <dbReference type="ARBA" id="ARBA00023136"/>
    </source>
</evidence>
<dbReference type="PROSITE" id="PS00216">
    <property type="entry name" value="SUGAR_TRANSPORT_1"/>
    <property type="match status" value="1"/>
</dbReference>
<feature type="transmembrane region" description="Helical" evidence="6">
    <location>
        <begin position="54"/>
        <end position="75"/>
    </location>
</feature>
<evidence type="ECO:0000256" key="6">
    <source>
        <dbReference type="SAM" id="Phobius"/>
    </source>
</evidence>
<feature type="transmembrane region" description="Helical" evidence="6">
    <location>
        <begin position="108"/>
        <end position="130"/>
    </location>
</feature>
<evidence type="ECO:0000256" key="2">
    <source>
        <dbReference type="ARBA" id="ARBA00022448"/>
    </source>
</evidence>
<keyword evidence="2" id="KW-0813">Transport</keyword>
<dbReference type="Proteomes" id="UP001501624">
    <property type="component" value="Unassembled WGS sequence"/>
</dbReference>
<sequence>MLHRLDHAAFTPQHTRIYLTAIAGHFFDGFTINLTGFVLPGVIAAFALTSGEAGALSSALFAGMLVGAAVAGIASDRLGRRYPLACAILVFGGFSLLAAVAWSYPVLVAARTVQGVGLGAEIAIVLPYIAEFVPIRRRGPMVTLATAAWLIGLPVASAVAVGIVPALGWRSMFFVGAIPVLIAALVALTLPESVRYLLSRGRREQAGRIVDLLTGAPVGTGAAEPASAVRREPTGSVRNLVRGRYLRFTITLWVMEVCAGAFLYGLSTWLPTVLKSRGIGLLSSFAYTGIITASGVAGAVIAGQLVNHIGRRWALAPAFLVSGALCLVWGAVQGTAAVVLTGALATFFGSGIAGSTLFVYASELYPTANRATGLGWAAAWQKVGGLLMPVTVGFVLSWHASSYVFFVLFAVLSGIAALAGLIGTLETRGKSVEEIAAELSTPDRPSHRPAPTTVE</sequence>
<comment type="subcellular location">
    <subcellularLocation>
        <location evidence="1">Cell membrane</location>
        <topology evidence="1">Multi-pass membrane protein</topology>
    </subcellularLocation>
</comment>
<gene>
    <name evidence="8" type="ORF">GCM10022380_01470</name>
</gene>